<dbReference type="GO" id="GO:0045944">
    <property type="term" value="P:positive regulation of transcription by RNA polymerase II"/>
    <property type="evidence" value="ECO:0007669"/>
    <property type="project" value="InterPro"/>
</dbReference>
<dbReference type="PANTHER" id="PTHR11945">
    <property type="entry name" value="MADS BOX PROTEIN"/>
    <property type="match status" value="1"/>
</dbReference>
<keyword evidence="4" id="KW-0804">Transcription</keyword>
<proteinExistence type="predicted"/>
<dbReference type="GO" id="GO:0000978">
    <property type="term" value="F:RNA polymerase II cis-regulatory region sequence-specific DNA binding"/>
    <property type="evidence" value="ECO:0007669"/>
    <property type="project" value="TreeGrafter"/>
</dbReference>
<evidence type="ECO:0000256" key="3">
    <source>
        <dbReference type="ARBA" id="ARBA00023125"/>
    </source>
</evidence>
<feature type="domain" description="MADS-box" evidence="7">
    <location>
        <begin position="75"/>
        <end position="135"/>
    </location>
</feature>
<dbReference type="InterPro" id="IPR036879">
    <property type="entry name" value="TF_MADSbox_sf"/>
</dbReference>
<comment type="subcellular location">
    <subcellularLocation>
        <location evidence="1">Nucleus</location>
    </subcellularLocation>
</comment>
<evidence type="ECO:0000256" key="2">
    <source>
        <dbReference type="ARBA" id="ARBA00023015"/>
    </source>
</evidence>
<evidence type="ECO:0000256" key="1">
    <source>
        <dbReference type="ARBA" id="ARBA00004123"/>
    </source>
</evidence>
<dbReference type="AlphaFoldDB" id="A0A6V7PMP4"/>
<reference evidence="8" key="1">
    <citation type="submission" date="2020-07" db="EMBL/GenBank/DDBJ databases">
        <authorList>
            <person name="Lin J."/>
        </authorList>
    </citation>
    <scope>NUCLEOTIDE SEQUENCE</scope>
</reference>
<keyword evidence="3" id="KW-0238">DNA-binding</keyword>
<dbReference type="SUPFAM" id="SSF55455">
    <property type="entry name" value="SRF-like"/>
    <property type="match status" value="1"/>
</dbReference>
<dbReference type="Gene3D" id="3.40.1810.10">
    <property type="entry name" value="Transcription factor, MADS-box"/>
    <property type="match status" value="1"/>
</dbReference>
<dbReference type="PRINTS" id="PR00404">
    <property type="entry name" value="MADSDOMAIN"/>
</dbReference>
<evidence type="ECO:0000256" key="5">
    <source>
        <dbReference type="ARBA" id="ARBA00023242"/>
    </source>
</evidence>
<dbReference type="PANTHER" id="PTHR11945:SF629">
    <property type="entry name" value="OS02G0164450 PROTEIN"/>
    <property type="match status" value="1"/>
</dbReference>
<feature type="compositionally biased region" description="Low complexity" evidence="6">
    <location>
        <begin position="38"/>
        <end position="68"/>
    </location>
</feature>
<dbReference type="InterPro" id="IPR002100">
    <property type="entry name" value="TF_MADSbox"/>
</dbReference>
<dbReference type="Pfam" id="PF00319">
    <property type="entry name" value="SRF-TF"/>
    <property type="match status" value="1"/>
</dbReference>
<dbReference type="GO" id="GO:0005634">
    <property type="term" value="C:nucleus"/>
    <property type="evidence" value="ECO:0007669"/>
    <property type="project" value="UniProtKB-SubCell"/>
</dbReference>
<feature type="region of interest" description="Disordered" evidence="6">
    <location>
        <begin position="1"/>
        <end position="79"/>
    </location>
</feature>
<dbReference type="GO" id="GO:0046983">
    <property type="term" value="F:protein dimerization activity"/>
    <property type="evidence" value="ECO:0007669"/>
    <property type="project" value="InterPro"/>
</dbReference>
<evidence type="ECO:0000313" key="8">
    <source>
        <dbReference type="EMBL" id="CAD1832085.1"/>
    </source>
</evidence>
<evidence type="ECO:0000259" key="7">
    <source>
        <dbReference type="PROSITE" id="PS50066"/>
    </source>
</evidence>
<dbReference type="FunFam" id="3.40.1810.10:FF:000006">
    <property type="entry name" value="Agamous-like MADS-box protein AGL62"/>
    <property type="match status" value="1"/>
</dbReference>
<keyword evidence="2" id="KW-0805">Transcription regulation</keyword>
<organism evidence="8">
    <name type="scientific">Ananas comosus var. bracteatus</name>
    <name type="common">red pineapple</name>
    <dbReference type="NCBI Taxonomy" id="296719"/>
    <lineage>
        <taxon>Eukaryota</taxon>
        <taxon>Viridiplantae</taxon>
        <taxon>Streptophyta</taxon>
        <taxon>Embryophyta</taxon>
        <taxon>Tracheophyta</taxon>
        <taxon>Spermatophyta</taxon>
        <taxon>Magnoliopsida</taxon>
        <taxon>Liliopsida</taxon>
        <taxon>Poales</taxon>
        <taxon>Bromeliaceae</taxon>
        <taxon>Bromelioideae</taxon>
        <taxon>Ananas</taxon>
    </lineage>
</organism>
<sequence>MHYYVRRRYVASVSHHNNDSNDDEDEDNKQHRTAMMVASAAAAESSNNNNNNNNNNNCSSSSSKNTYNNKRKQSLGRQKIEIKRIASEEARQVCFSKRRAGLFKKANELSVLCGADIAVVVFSPAGKPFSFGHPSVPSVLRRFLSPDNPHNHNHSHSAADSTPAAAAAVAAELNARQAELAAAVEGGRRRRAALEEALRARRAGVWDADVDAMALPELEAFAAALERLRAEAALRADHLLMLDAAAKGFGAESGGDLYYGGSTSCGGGLGLGFDWNNSNNNVIEGKVLMLPPPPLPLPLPLPLPPPPPFHHLHGPTHDLQFEYDADQYGFY</sequence>
<dbReference type="CDD" id="cd00265">
    <property type="entry name" value="MADS_MEF2_like"/>
    <property type="match status" value="1"/>
</dbReference>
<dbReference type="InterPro" id="IPR033896">
    <property type="entry name" value="MEF2-like_N"/>
</dbReference>
<accession>A0A6V7PMP4</accession>
<gene>
    <name evidence="8" type="ORF">CB5_LOCUS15296</name>
</gene>
<dbReference type="SMART" id="SM00432">
    <property type="entry name" value="MADS"/>
    <property type="match status" value="1"/>
</dbReference>
<evidence type="ECO:0000256" key="4">
    <source>
        <dbReference type="ARBA" id="ARBA00023163"/>
    </source>
</evidence>
<name>A0A6V7PMP4_ANACO</name>
<dbReference type="PROSITE" id="PS50066">
    <property type="entry name" value="MADS_BOX_2"/>
    <property type="match status" value="1"/>
</dbReference>
<dbReference type="GO" id="GO:0000981">
    <property type="term" value="F:DNA-binding transcription factor activity, RNA polymerase II-specific"/>
    <property type="evidence" value="ECO:0007669"/>
    <property type="project" value="TreeGrafter"/>
</dbReference>
<dbReference type="EMBL" id="LR862149">
    <property type="protein sequence ID" value="CAD1832085.1"/>
    <property type="molecule type" value="Genomic_DNA"/>
</dbReference>
<evidence type="ECO:0000256" key="6">
    <source>
        <dbReference type="SAM" id="MobiDB-lite"/>
    </source>
</evidence>
<keyword evidence="5" id="KW-0539">Nucleus</keyword>
<protein>
    <recommendedName>
        <fullName evidence="7">MADS-box domain-containing protein</fullName>
    </recommendedName>
</protein>